<name>A0A482TRJ9_9FLAO</name>
<gene>
    <name evidence="3" type="ORF">DR871_013365</name>
</gene>
<comment type="caution">
    <text evidence="3">The sequence shown here is derived from an EMBL/GenBank/DDBJ whole genome shotgun (WGS) entry which is preliminary data.</text>
</comment>
<dbReference type="SUPFAM" id="SSF52058">
    <property type="entry name" value="L domain-like"/>
    <property type="match status" value="1"/>
</dbReference>
<keyword evidence="1" id="KW-0433">Leucine-rich repeat</keyword>
<protein>
    <submittedName>
        <fullName evidence="3">Leucine-rich repeat domain-containing protein</fullName>
    </submittedName>
</protein>
<evidence type="ECO:0000313" key="3">
    <source>
        <dbReference type="EMBL" id="RYJ50914.1"/>
    </source>
</evidence>
<evidence type="ECO:0000256" key="1">
    <source>
        <dbReference type="ARBA" id="ARBA00022614"/>
    </source>
</evidence>
<proteinExistence type="predicted"/>
<dbReference type="RefSeq" id="WP_113666706.1">
    <property type="nucleotide sequence ID" value="NZ_QNVY02000005.1"/>
</dbReference>
<evidence type="ECO:0000256" key="2">
    <source>
        <dbReference type="ARBA" id="ARBA00022737"/>
    </source>
</evidence>
<keyword evidence="2" id="KW-0677">Repeat</keyword>
<keyword evidence="4" id="KW-1185">Reference proteome</keyword>
<dbReference type="InterPro" id="IPR050836">
    <property type="entry name" value="SDS22/Internalin_LRR"/>
</dbReference>
<accession>A0A482TRJ9</accession>
<organism evidence="3 4">
    <name type="scientific">Flavobacterium petrolei</name>
    <dbReference type="NCBI Taxonomy" id="2259594"/>
    <lineage>
        <taxon>Bacteria</taxon>
        <taxon>Pseudomonadati</taxon>
        <taxon>Bacteroidota</taxon>
        <taxon>Flavobacteriia</taxon>
        <taxon>Flavobacteriales</taxon>
        <taxon>Flavobacteriaceae</taxon>
        <taxon>Flavobacterium</taxon>
    </lineage>
</organism>
<dbReference type="PANTHER" id="PTHR46652">
    <property type="entry name" value="LEUCINE-RICH REPEAT AND IQ DOMAIN-CONTAINING PROTEIN 1-RELATED"/>
    <property type="match status" value="1"/>
</dbReference>
<dbReference type="PANTHER" id="PTHR46652:SF3">
    <property type="entry name" value="LEUCINE-RICH REPEAT-CONTAINING PROTEIN 9"/>
    <property type="match status" value="1"/>
</dbReference>
<dbReference type="OrthoDB" id="790461at2"/>
<evidence type="ECO:0000313" key="4">
    <source>
        <dbReference type="Proteomes" id="UP000253235"/>
    </source>
</evidence>
<reference evidence="3 4" key="1">
    <citation type="submission" date="2019-01" db="EMBL/GenBank/DDBJ databases">
        <title>Flavobacterium sp. nov. isolated from arctic soil.</title>
        <authorList>
            <person name="Kim D.-U."/>
        </authorList>
    </citation>
    <scope>NUCLEOTIDE SEQUENCE [LARGE SCALE GENOMIC DNA]</scope>
    <source>
        <strain evidence="3 4">Kopri-42</strain>
    </source>
</reference>
<sequence>MKPISLTKIADNLSDNEHRKIAEQLAIYKIDGIELSIAGGRWGATWETNKDYDLSFLKFYKGIKVIRIFLPGVTDIKPILHLADSLENLQLGEFNNKKISFAFFSDLPNLKYLGVVKQPKGLESIVQLPKLTELTLTGYSIDKLSFLNDLKNLRRLYIGFGTSKNIDTISQLENLEELDILWVKQLEEINAISKLTSLIKLKIENEKQIKTLPDLSQLKRLKNIRLMNISTLEDISSLTNSYVDEFIITGPNKNTDILIPIAKSNCVKKVYTYFYLKKEQAKAEQLLGNKFCPLSKMEFEMTHLKQVSLYYYDSKTGEEIE</sequence>
<dbReference type="AlphaFoldDB" id="A0A482TRJ9"/>
<dbReference type="EMBL" id="QNVY02000005">
    <property type="protein sequence ID" value="RYJ50914.1"/>
    <property type="molecule type" value="Genomic_DNA"/>
</dbReference>
<dbReference type="Proteomes" id="UP000253235">
    <property type="component" value="Unassembled WGS sequence"/>
</dbReference>
<dbReference type="InterPro" id="IPR032675">
    <property type="entry name" value="LRR_dom_sf"/>
</dbReference>
<dbReference type="Gene3D" id="3.80.10.10">
    <property type="entry name" value="Ribonuclease Inhibitor"/>
    <property type="match status" value="1"/>
</dbReference>